<evidence type="ECO:0000313" key="2">
    <source>
        <dbReference type="EMBL" id="ASJ97298.1"/>
    </source>
</evidence>
<dbReference type="Proteomes" id="UP000198233">
    <property type="component" value="Chromosome"/>
</dbReference>
<evidence type="ECO:0000256" key="1">
    <source>
        <dbReference type="SAM" id="SignalP"/>
    </source>
</evidence>
<evidence type="ECO:0008006" key="4">
    <source>
        <dbReference type="Google" id="ProtNLM"/>
    </source>
</evidence>
<gene>
    <name evidence="2" type="ORF">CFF01_12325</name>
</gene>
<accession>A0AAC9XP53</accession>
<dbReference type="SUPFAM" id="SSF63829">
    <property type="entry name" value="Calcium-dependent phosphotriesterase"/>
    <property type="match status" value="1"/>
</dbReference>
<feature type="signal peptide" evidence="1">
    <location>
        <begin position="1"/>
        <end position="21"/>
    </location>
</feature>
<feature type="chain" id="PRO_5042147440" description="SMP-30/gluconolactonase/LRE family protein" evidence="1">
    <location>
        <begin position="22"/>
        <end position="379"/>
    </location>
</feature>
<protein>
    <recommendedName>
        <fullName evidence="4">SMP-30/gluconolactonase/LRE family protein</fullName>
    </recommendedName>
</protein>
<dbReference type="KEGG" id="smav:CFF01_12325"/>
<dbReference type="EMBL" id="CP022272">
    <property type="protein sequence ID" value="ASJ97298.1"/>
    <property type="molecule type" value="Genomic_DNA"/>
</dbReference>
<proteinExistence type="predicted"/>
<evidence type="ECO:0000313" key="3">
    <source>
        <dbReference type="Proteomes" id="UP000198233"/>
    </source>
</evidence>
<reference evidence="2 3" key="1">
    <citation type="submission" date="2017-06" db="EMBL/GenBank/DDBJ databases">
        <title>Complete genome sequence of Shewanella marisflavi EP1 associated with anaerobic 2,4-dinitrotoluene reduction and salt tolerance.</title>
        <authorList>
            <person name="Huang J."/>
        </authorList>
    </citation>
    <scope>NUCLEOTIDE SEQUENCE [LARGE SCALE GENOMIC DNA]</scope>
    <source>
        <strain evidence="2 3">EP1</strain>
    </source>
</reference>
<keyword evidence="1" id="KW-0732">Signal</keyword>
<dbReference type="InterPro" id="IPR011042">
    <property type="entry name" value="6-blade_b-propeller_TolB-like"/>
</dbReference>
<sequence>MKKSNVLLASVIASFSLSALAVNDVIYLSDTMGPADGKSALYRVDIDSVSGHANLSLLPDGIVDFNHVDSLAAEQDGSIIWLIDNNSLIKYEVATATVDLIGPLANFSGDSDQAAVSPDGTLYVTNKTTGGLYSINKSTAEATLVGTLTVGNGGDIAFDQYGTLYMVNQNGLFELTLPIPPSETVGAELIGPVSERYTGLAFRAGGLGNLLGSNGIGNAIRELSVVDASAVANGNYPMYKDDLPFDHLYGDMTTGPLVMCSKTIGYWKNHAWNGATVTINGLLIDEIIGRFGDKEEGDKPYNGSLWSAKGKTYSMLYAQLIAAKLNTNNSYTVQLLNDAEAFLFEKDFNDVVSKADRSEYSAFVQAVTAFNEDNHCDSE</sequence>
<organism evidence="2 3">
    <name type="scientific">Shewanella marisflavi</name>
    <dbReference type="NCBI Taxonomy" id="260364"/>
    <lineage>
        <taxon>Bacteria</taxon>
        <taxon>Pseudomonadati</taxon>
        <taxon>Pseudomonadota</taxon>
        <taxon>Gammaproteobacteria</taxon>
        <taxon>Alteromonadales</taxon>
        <taxon>Shewanellaceae</taxon>
        <taxon>Shewanella</taxon>
    </lineage>
</organism>
<name>A0AAC9XP53_9GAMM</name>
<dbReference type="AlphaFoldDB" id="A0AAC9XP53"/>
<dbReference type="Gene3D" id="2.120.10.30">
    <property type="entry name" value="TolB, C-terminal domain"/>
    <property type="match status" value="1"/>
</dbReference>
<dbReference type="RefSeq" id="WP_088904981.1">
    <property type="nucleotide sequence ID" value="NZ_CP022272.1"/>
</dbReference>